<dbReference type="InterPro" id="IPR048862">
    <property type="entry name" value="SPOCS_spoVID_N"/>
</dbReference>
<dbReference type="Proteomes" id="UP000831787">
    <property type="component" value="Chromosome"/>
</dbReference>
<reference evidence="2 3" key="1">
    <citation type="submission" date="2022-04" db="EMBL/GenBank/DDBJ databases">
        <title>Halobacillus sp. isolated from saltern.</title>
        <authorList>
            <person name="Won M."/>
            <person name="Lee C.-M."/>
            <person name="Woen H.-Y."/>
            <person name="Kwon S.-W."/>
        </authorList>
    </citation>
    <scope>NUCLEOTIDE SEQUENCE [LARGE SCALE GENOMIC DNA]</scope>
    <source>
        <strain evidence="2 3">SSBR10-3</strain>
    </source>
</reference>
<protein>
    <submittedName>
        <fullName evidence="2">Stage VI sporulation protein D</fullName>
    </submittedName>
</protein>
<evidence type="ECO:0000313" key="2">
    <source>
        <dbReference type="EMBL" id="UOQ46241.1"/>
    </source>
</evidence>
<dbReference type="SUPFAM" id="SSF54106">
    <property type="entry name" value="LysM domain"/>
    <property type="match status" value="1"/>
</dbReference>
<accession>A0ABY4EVP3</accession>
<dbReference type="Pfam" id="PF01476">
    <property type="entry name" value="LysM"/>
    <property type="match status" value="1"/>
</dbReference>
<dbReference type="InterPro" id="IPR018392">
    <property type="entry name" value="LysM"/>
</dbReference>
<name>A0ABY4EVP3_9BACI</name>
<dbReference type="Gene3D" id="3.10.350.10">
    <property type="entry name" value="LysM domain"/>
    <property type="match status" value="1"/>
</dbReference>
<dbReference type="Pfam" id="PF20918">
    <property type="entry name" value="SPOCS_spoVID-N"/>
    <property type="match status" value="1"/>
</dbReference>
<proteinExistence type="predicted"/>
<dbReference type="EMBL" id="CP095073">
    <property type="protein sequence ID" value="UOQ46241.1"/>
    <property type="molecule type" value="Genomic_DNA"/>
</dbReference>
<dbReference type="CDD" id="cd00118">
    <property type="entry name" value="LysM"/>
    <property type="match status" value="1"/>
</dbReference>
<feature type="domain" description="LysM" evidence="1">
    <location>
        <begin position="286"/>
        <end position="330"/>
    </location>
</feature>
<dbReference type="RefSeq" id="WP_244713325.1">
    <property type="nucleotide sequence ID" value="NZ_CP095073.1"/>
</dbReference>
<dbReference type="PROSITE" id="PS51782">
    <property type="entry name" value="LYSM"/>
    <property type="match status" value="1"/>
</dbReference>
<evidence type="ECO:0000259" key="1">
    <source>
        <dbReference type="PROSITE" id="PS51782"/>
    </source>
</evidence>
<evidence type="ECO:0000313" key="3">
    <source>
        <dbReference type="Proteomes" id="UP000831787"/>
    </source>
</evidence>
<dbReference type="SMART" id="SM00257">
    <property type="entry name" value="LysM"/>
    <property type="match status" value="1"/>
</dbReference>
<dbReference type="NCBIfam" id="TIGR02907">
    <property type="entry name" value="spore_VI_D"/>
    <property type="match status" value="1"/>
</dbReference>
<dbReference type="InterPro" id="IPR036779">
    <property type="entry name" value="LysM_dom_sf"/>
</dbReference>
<keyword evidence="3" id="KW-1185">Reference proteome</keyword>
<organism evidence="2 3">
    <name type="scientific">Halobacillus salinarum</name>
    <dbReference type="NCBI Taxonomy" id="2932257"/>
    <lineage>
        <taxon>Bacteria</taxon>
        <taxon>Bacillati</taxon>
        <taxon>Bacillota</taxon>
        <taxon>Bacilli</taxon>
        <taxon>Bacillales</taxon>
        <taxon>Bacillaceae</taxon>
        <taxon>Halobacillus</taxon>
    </lineage>
</organism>
<dbReference type="InterPro" id="IPR014256">
    <property type="entry name" value="Spore_VI_D"/>
</dbReference>
<sequence length="330" mass="37895">MKENVFSFQLDEALWFKEGQGVRELLGISLEPEITIKQLDQEVRLNGTIELTGEYILADEKEAYDSSSEIQSVRVIHEVERGEEGVHYFSHSFPVEITVPNERVSNINAVLVDIENFDYELPAQNQLRLQAQMIINGINQEDAAYPADETRLGESTTIGPINYQTRPDEQKIFPPPFEREEPVVPFPGYEAPNGEETESDGRWTYKKTQSFNEFFGKEEPAAQETQVEELVNESSEWELTTIMESSTMAHEDAYEAENESTESVHGIKHIFKHLFPNREDSYTQMKMYIVQEDETLATIAERYQVPLKQLEKVNEDKEDVSPGQIVYIPS</sequence>
<gene>
    <name evidence="2" type="primary">spoVID</name>
    <name evidence="2" type="ORF">MUN89_10190</name>
</gene>